<comment type="catalytic activity">
    <reaction evidence="5 7">
        <text>O-phospho-L-threonyl-[protein] + H2O = L-threonyl-[protein] + phosphate</text>
        <dbReference type="Rhea" id="RHEA:47004"/>
        <dbReference type="Rhea" id="RHEA-COMP:11060"/>
        <dbReference type="Rhea" id="RHEA-COMP:11605"/>
        <dbReference type="ChEBI" id="CHEBI:15377"/>
        <dbReference type="ChEBI" id="CHEBI:30013"/>
        <dbReference type="ChEBI" id="CHEBI:43474"/>
        <dbReference type="ChEBI" id="CHEBI:61977"/>
        <dbReference type="EC" id="3.1.3.16"/>
    </reaction>
</comment>
<evidence type="ECO:0000313" key="11">
    <source>
        <dbReference type="Proteomes" id="UP000646548"/>
    </source>
</evidence>
<dbReference type="AlphaFoldDB" id="A0A834KXE6"/>
<feature type="active site" description="Phosphocysteine intermediate" evidence="6">
    <location>
        <position position="101"/>
    </location>
</feature>
<comment type="similarity">
    <text evidence="1 7">Belongs to the protein-tyrosine phosphatase family. Non-receptor class dual specificity subfamily.</text>
</comment>
<sequence length="138" mass="15412">MEAEDLETMWMKFGQTSLLGICRLLMIATACGKLRITHVVNAAHGKIHCQGSHDFYGPTVDYYGIPADDSPSFNLFHYFSPSAEYIQKALDTNEARVLVHCAVGVSRSASIVLAYLMIQHHYSLMEAISKVKENRFGL</sequence>
<dbReference type="SMART" id="SM00195">
    <property type="entry name" value="DSPc"/>
    <property type="match status" value="1"/>
</dbReference>
<dbReference type="EMBL" id="WKFB01000126">
    <property type="protein sequence ID" value="KAF6734800.1"/>
    <property type="molecule type" value="Genomic_DNA"/>
</dbReference>
<dbReference type="PRINTS" id="PR01909">
    <property type="entry name" value="ADSPHPHTASEA"/>
</dbReference>
<dbReference type="PROSITE" id="PS50056">
    <property type="entry name" value="TYR_PHOSPHATASE_2"/>
    <property type="match status" value="1"/>
</dbReference>
<evidence type="ECO:0000259" key="9">
    <source>
        <dbReference type="PROSITE" id="PS50056"/>
    </source>
</evidence>
<dbReference type="SUPFAM" id="SSF52799">
    <property type="entry name" value="(Phosphotyrosine protein) phosphatases II"/>
    <property type="match status" value="1"/>
</dbReference>
<dbReference type="PROSITE" id="PS50054">
    <property type="entry name" value="TYR_PHOSPHATASE_DUAL"/>
    <property type="match status" value="1"/>
</dbReference>
<evidence type="ECO:0000259" key="8">
    <source>
        <dbReference type="PROSITE" id="PS50054"/>
    </source>
</evidence>
<dbReference type="InterPro" id="IPR020405">
    <property type="entry name" value="Atypical_DUSP_subfamA"/>
</dbReference>
<dbReference type="InterPro" id="IPR016130">
    <property type="entry name" value="Tyr_Pase_AS"/>
</dbReference>
<organism evidence="10 11">
    <name type="scientific">Oryzias melastigma</name>
    <name type="common">Marine medaka</name>
    <dbReference type="NCBI Taxonomy" id="30732"/>
    <lineage>
        <taxon>Eukaryota</taxon>
        <taxon>Metazoa</taxon>
        <taxon>Chordata</taxon>
        <taxon>Craniata</taxon>
        <taxon>Vertebrata</taxon>
        <taxon>Euteleostomi</taxon>
        <taxon>Actinopterygii</taxon>
        <taxon>Neopterygii</taxon>
        <taxon>Teleostei</taxon>
        <taxon>Neoteleostei</taxon>
        <taxon>Acanthomorphata</taxon>
        <taxon>Ovalentaria</taxon>
        <taxon>Atherinomorphae</taxon>
        <taxon>Beloniformes</taxon>
        <taxon>Adrianichthyidae</taxon>
        <taxon>Oryziinae</taxon>
        <taxon>Oryzias</taxon>
    </lineage>
</organism>
<evidence type="ECO:0000256" key="1">
    <source>
        <dbReference type="ARBA" id="ARBA00008601"/>
    </source>
</evidence>
<evidence type="ECO:0000256" key="5">
    <source>
        <dbReference type="ARBA" id="ARBA00048336"/>
    </source>
</evidence>
<dbReference type="Pfam" id="PF00782">
    <property type="entry name" value="DSPc"/>
    <property type="match status" value="1"/>
</dbReference>
<accession>A0A834KXE6</accession>
<dbReference type="GO" id="GO:0005737">
    <property type="term" value="C:cytoplasm"/>
    <property type="evidence" value="ECO:0007669"/>
    <property type="project" value="TreeGrafter"/>
</dbReference>
<comment type="function">
    <text evidence="7">Dual specificity phosphatase able to dephosphorylate phosphotyrosine, phosphoserine and phosphothreonine residues, with a preference for phosphotyrosine as a substrate.</text>
</comment>
<dbReference type="Gene3D" id="3.90.190.10">
    <property type="entry name" value="Protein tyrosine phosphatase superfamily"/>
    <property type="match status" value="1"/>
</dbReference>
<dbReference type="GO" id="GO:0004722">
    <property type="term" value="F:protein serine/threonine phosphatase activity"/>
    <property type="evidence" value="ECO:0007669"/>
    <property type="project" value="UniProtKB-EC"/>
</dbReference>
<evidence type="ECO:0000256" key="3">
    <source>
        <dbReference type="ARBA" id="ARBA00022912"/>
    </source>
</evidence>
<gene>
    <name evidence="10" type="ORF">FQA47_013459</name>
</gene>
<dbReference type="EC" id="3.1.3.16" evidence="7"/>
<dbReference type="GO" id="GO:0008138">
    <property type="term" value="F:protein tyrosine/serine/threonine phosphatase activity"/>
    <property type="evidence" value="ECO:0007669"/>
    <property type="project" value="UniProtKB-UniRule"/>
</dbReference>
<dbReference type="GO" id="GO:0033549">
    <property type="term" value="F:MAP kinase phosphatase activity"/>
    <property type="evidence" value="ECO:0007669"/>
    <property type="project" value="TreeGrafter"/>
</dbReference>
<dbReference type="InterPro" id="IPR029021">
    <property type="entry name" value="Prot-tyrosine_phosphatase-like"/>
</dbReference>
<protein>
    <recommendedName>
        <fullName evidence="7">Dual specificity protein phosphatase</fullName>
        <ecNumber evidence="7">3.1.3.16</ecNumber>
        <ecNumber evidence="7">3.1.3.48</ecNumber>
    </recommendedName>
</protein>
<keyword evidence="3 7" id="KW-0904">Protein phosphatase</keyword>
<proteinExistence type="inferred from homology"/>
<dbReference type="PANTHER" id="PTHR45682:SF3">
    <property type="entry name" value="DUAL SPECIFICITY PROTEIN PHOSPHATASE"/>
    <property type="match status" value="1"/>
</dbReference>
<dbReference type="EC" id="3.1.3.48" evidence="7"/>
<comment type="catalytic activity">
    <reaction evidence="7">
        <text>O-phospho-L-tyrosyl-[protein] + H2O = L-tyrosyl-[protein] + phosphate</text>
        <dbReference type="Rhea" id="RHEA:10684"/>
        <dbReference type="Rhea" id="RHEA-COMP:10136"/>
        <dbReference type="Rhea" id="RHEA-COMP:20101"/>
        <dbReference type="ChEBI" id="CHEBI:15377"/>
        <dbReference type="ChEBI" id="CHEBI:43474"/>
        <dbReference type="ChEBI" id="CHEBI:46858"/>
        <dbReference type="ChEBI" id="CHEBI:61978"/>
        <dbReference type="EC" id="3.1.3.48"/>
    </reaction>
</comment>
<comment type="caution">
    <text evidence="10">The sequence shown here is derived from an EMBL/GenBank/DDBJ whole genome shotgun (WGS) entry which is preliminary data.</text>
</comment>
<evidence type="ECO:0000256" key="6">
    <source>
        <dbReference type="PIRSR" id="PIRSR620405-1"/>
    </source>
</evidence>
<dbReference type="GO" id="GO:0043409">
    <property type="term" value="P:negative regulation of MAPK cascade"/>
    <property type="evidence" value="ECO:0007669"/>
    <property type="project" value="TreeGrafter"/>
</dbReference>
<evidence type="ECO:0000256" key="2">
    <source>
        <dbReference type="ARBA" id="ARBA00022801"/>
    </source>
</evidence>
<keyword evidence="2 7" id="KW-0378">Hydrolase</keyword>
<dbReference type="PANTHER" id="PTHR45682">
    <property type="entry name" value="AGAP008228-PA"/>
    <property type="match status" value="1"/>
</dbReference>
<dbReference type="InterPro" id="IPR000340">
    <property type="entry name" value="Dual-sp_phosphatase_cat-dom"/>
</dbReference>
<feature type="domain" description="Tyrosine-protein phosphatase" evidence="8">
    <location>
        <begin position="12"/>
        <end position="138"/>
    </location>
</feature>
<dbReference type="GO" id="GO:0004725">
    <property type="term" value="F:protein tyrosine phosphatase activity"/>
    <property type="evidence" value="ECO:0007669"/>
    <property type="project" value="UniProtKB-EC"/>
</dbReference>
<dbReference type="InterPro" id="IPR020422">
    <property type="entry name" value="TYR_PHOSPHATASE_DUAL_dom"/>
</dbReference>
<reference evidence="10" key="1">
    <citation type="journal article" name="BMC Genomics">
        <title>Long-read sequencing and de novo genome assembly of marine medaka (Oryzias melastigma).</title>
        <authorList>
            <person name="Liang P."/>
            <person name="Saqib H.S.A."/>
            <person name="Ni X."/>
            <person name="Shen Y."/>
        </authorList>
    </citation>
    <scope>NUCLEOTIDE SEQUENCE</scope>
    <source>
        <strain evidence="10">Bigg-433</strain>
    </source>
</reference>
<feature type="domain" description="Tyrosine specific protein phosphatases" evidence="9">
    <location>
        <begin position="77"/>
        <end position="138"/>
    </location>
</feature>
<dbReference type="Proteomes" id="UP000646548">
    <property type="component" value="Unassembled WGS sequence"/>
</dbReference>
<dbReference type="PRINTS" id="PR01908">
    <property type="entry name" value="ADSPHPHTASE"/>
</dbReference>
<evidence type="ECO:0000313" key="10">
    <source>
        <dbReference type="EMBL" id="KAF6734800.1"/>
    </source>
</evidence>
<evidence type="ECO:0000256" key="7">
    <source>
        <dbReference type="RuleBase" id="RU366038"/>
    </source>
</evidence>
<comment type="catalytic activity">
    <reaction evidence="4 7">
        <text>O-phospho-L-seryl-[protein] + H2O = L-seryl-[protein] + phosphate</text>
        <dbReference type="Rhea" id="RHEA:20629"/>
        <dbReference type="Rhea" id="RHEA-COMP:9863"/>
        <dbReference type="Rhea" id="RHEA-COMP:11604"/>
        <dbReference type="ChEBI" id="CHEBI:15377"/>
        <dbReference type="ChEBI" id="CHEBI:29999"/>
        <dbReference type="ChEBI" id="CHEBI:43474"/>
        <dbReference type="ChEBI" id="CHEBI:83421"/>
        <dbReference type="EC" id="3.1.3.16"/>
    </reaction>
</comment>
<dbReference type="PROSITE" id="PS00383">
    <property type="entry name" value="TYR_PHOSPHATASE_1"/>
    <property type="match status" value="1"/>
</dbReference>
<name>A0A834KXE6_ORYME</name>
<evidence type="ECO:0000256" key="4">
    <source>
        <dbReference type="ARBA" id="ARBA00047761"/>
    </source>
</evidence>
<dbReference type="InterPro" id="IPR000387">
    <property type="entry name" value="Tyr_Pase_dom"/>
</dbReference>